<proteinExistence type="predicted"/>
<accession>A0AAI8MPM7</accession>
<dbReference type="EMBL" id="AP012492">
    <property type="protein sequence ID" value="BAM33139.1"/>
    <property type="molecule type" value="Genomic_DNA"/>
</dbReference>
<evidence type="ECO:0000313" key="2">
    <source>
        <dbReference type="Proteomes" id="UP000006036"/>
    </source>
</evidence>
<dbReference type="AlphaFoldDB" id="A0AAI8MPM7"/>
<dbReference type="Proteomes" id="UP000006036">
    <property type="component" value="Chromosome 1"/>
</dbReference>
<evidence type="ECO:0000313" key="1">
    <source>
        <dbReference type="EMBL" id="BAM33139.1"/>
    </source>
</evidence>
<gene>
    <name evidence="1" type="ORF">HCBAA847_1921</name>
</gene>
<dbReference type="KEGG" id="hcb:HCBAA847_1921"/>
<reference evidence="1 2" key="1">
    <citation type="journal article" date="2012" name="J. Bacteriol.">
        <title>Complete Genome Sequence of Helicobacter cinaedi Type Strain ATCC BAA-847.</title>
        <authorList>
            <person name="Miyoshi-Akiyama T."/>
            <person name="Takeshita N."/>
            <person name="Ohmagari N."/>
            <person name="Kirikae T."/>
        </authorList>
    </citation>
    <scope>NUCLEOTIDE SEQUENCE [LARGE SCALE GENOMIC DNA]</scope>
    <source>
        <strain evidence="1 2">ATCC BAA-847</strain>
    </source>
</reference>
<dbReference type="RefSeq" id="WP_015453794.1">
    <property type="nucleotide sequence ID" value="NC_020555.1"/>
</dbReference>
<protein>
    <submittedName>
        <fullName evidence="1">Uncharacterized protein</fullName>
    </submittedName>
</protein>
<sequence length="67" mass="7989">MTYTLIPLEDFLSNAHSPSESELESFSKHRDKLLHTKENESEEHQKNRFDRVSSQKLCLRVQYKKSH</sequence>
<name>A0AAI8MPM7_9HELI</name>
<organism evidence="1 2">
    <name type="scientific">Helicobacter cinaedi CCUG 18818 = ATCC BAA-847</name>
    <dbReference type="NCBI Taxonomy" id="537971"/>
    <lineage>
        <taxon>Bacteria</taxon>
        <taxon>Pseudomonadati</taxon>
        <taxon>Campylobacterota</taxon>
        <taxon>Epsilonproteobacteria</taxon>
        <taxon>Campylobacterales</taxon>
        <taxon>Helicobacteraceae</taxon>
        <taxon>Helicobacter</taxon>
    </lineage>
</organism>